<sequence>MNETASFKCNLIKKTIILFVYSLFVFIFLFLSISTSGLITLLFCTLFVIVLFIFIDTLLFQELIVTKNEIIKRWLIGHIEIKCSDLKVSLSKRLFTGKIMFIDTSKIFLHSRLMIIETFLFSNDDLKKIKEKLISNKIIKGDEYEWNF</sequence>
<dbReference type="KEGG" id="cinf:CINF_1069"/>
<accession>A0A7H9CHJ7</accession>
<keyword evidence="1" id="KW-1133">Transmembrane helix</keyword>
<dbReference type="RefSeq" id="WP_179974772.1">
    <property type="nucleotide sequence ID" value="NZ_CP049075.1"/>
</dbReference>
<evidence type="ECO:0000256" key="1">
    <source>
        <dbReference type="SAM" id="Phobius"/>
    </source>
</evidence>
<feature type="transmembrane region" description="Helical" evidence="1">
    <location>
        <begin position="16"/>
        <end position="33"/>
    </location>
</feature>
<organism evidence="2 3">
    <name type="scientific">Candidatus Campylobacter infans</name>
    <dbReference type="NCBI Taxonomy" id="2561898"/>
    <lineage>
        <taxon>Bacteria</taxon>
        <taxon>Pseudomonadati</taxon>
        <taxon>Campylobacterota</taxon>
        <taxon>Epsilonproteobacteria</taxon>
        <taxon>Campylobacterales</taxon>
        <taxon>Campylobacteraceae</taxon>
        <taxon>Campylobacter</taxon>
    </lineage>
</organism>
<protein>
    <submittedName>
        <fullName evidence="2">Uncharacterized protein</fullName>
    </submittedName>
</protein>
<evidence type="ECO:0000313" key="3">
    <source>
        <dbReference type="Proteomes" id="UP000509414"/>
    </source>
</evidence>
<evidence type="ECO:0000313" key="2">
    <source>
        <dbReference type="EMBL" id="QLI05566.1"/>
    </source>
</evidence>
<reference evidence="2 3" key="1">
    <citation type="submission" date="2020-02" db="EMBL/GenBank/DDBJ databases">
        <title>Complete genome sequence of the novel Campylobacter species Candidatus Campylobacter infans.</title>
        <authorList>
            <person name="Duim B."/>
            <person name="Zomer A."/>
            <person name="van der Graaf L."/>
            <person name="Wagenaar J."/>
        </authorList>
    </citation>
    <scope>NUCLEOTIDE SEQUENCE [LARGE SCALE GENOMIC DNA]</scope>
    <source>
        <strain evidence="2 3">19S00001</strain>
    </source>
</reference>
<feature type="transmembrane region" description="Helical" evidence="1">
    <location>
        <begin position="39"/>
        <end position="60"/>
    </location>
</feature>
<dbReference type="EMBL" id="CP049075">
    <property type="protein sequence ID" value="QLI05566.1"/>
    <property type="molecule type" value="Genomic_DNA"/>
</dbReference>
<keyword evidence="1" id="KW-0472">Membrane</keyword>
<gene>
    <name evidence="2" type="ORF">CINF_1069</name>
</gene>
<keyword evidence="1" id="KW-0812">Transmembrane</keyword>
<dbReference type="Proteomes" id="UP000509414">
    <property type="component" value="Chromosome"/>
</dbReference>
<dbReference type="AlphaFoldDB" id="A0A7H9CHJ7"/>
<name>A0A7H9CHJ7_9BACT</name>
<proteinExistence type="predicted"/>
<keyword evidence="3" id="KW-1185">Reference proteome</keyword>